<evidence type="ECO:0000313" key="2">
    <source>
        <dbReference type="Proteomes" id="UP000232323"/>
    </source>
</evidence>
<dbReference type="EMBL" id="BEGY01000013">
    <property type="protein sequence ID" value="GAX75580.1"/>
    <property type="molecule type" value="Genomic_DNA"/>
</dbReference>
<dbReference type="OrthoDB" id="348976at2759"/>
<reference evidence="1 2" key="1">
    <citation type="submission" date="2017-08" db="EMBL/GenBank/DDBJ databases">
        <title>Acidophilic green algal genome provides insights into adaptation to an acidic environment.</title>
        <authorList>
            <person name="Hirooka S."/>
            <person name="Hirose Y."/>
            <person name="Kanesaki Y."/>
            <person name="Higuchi S."/>
            <person name="Fujiwara T."/>
            <person name="Onuma R."/>
            <person name="Era A."/>
            <person name="Ohbayashi R."/>
            <person name="Uzuka A."/>
            <person name="Nozaki H."/>
            <person name="Yoshikawa H."/>
            <person name="Miyagishima S.Y."/>
        </authorList>
    </citation>
    <scope>NUCLEOTIDE SEQUENCE [LARGE SCALE GENOMIC DNA]</scope>
    <source>
        <strain evidence="1 2">NIES-2499</strain>
    </source>
</reference>
<comment type="caution">
    <text evidence="1">The sequence shown here is derived from an EMBL/GenBank/DDBJ whole genome shotgun (WGS) entry which is preliminary data.</text>
</comment>
<dbReference type="STRING" id="1157962.A0A250WYK0"/>
<accession>A0A250WYK0</accession>
<evidence type="ECO:0000313" key="1">
    <source>
        <dbReference type="EMBL" id="GAX75580.1"/>
    </source>
</evidence>
<dbReference type="AlphaFoldDB" id="A0A250WYK0"/>
<sequence length="169" mass="18604">MSVALCTPNTLALVPAGKANVSGTELLEIVKEDFIKRKYLVTGALTKTVYSDHCHFADSRDDFGDIGLDNWSRAVSFLFDGEKSKLALTDDVVLDEAARTITFTGWKQVDVFRLPGSPHTPVFTGHTVLTLDPLENIVIDHTETWDQKPDAVSGAIKFFDNSFDPPGFN</sequence>
<protein>
    <submittedName>
        <fullName evidence="1">Uncharacterized protein</fullName>
    </submittedName>
</protein>
<organism evidence="1 2">
    <name type="scientific">Chlamydomonas eustigma</name>
    <dbReference type="NCBI Taxonomy" id="1157962"/>
    <lineage>
        <taxon>Eukaryota</taxon>
        <taxon>Viridiplantae</taxon>
        <taxon>Chlorophyta</taxon>
        <taxon>core chlorophytes</taxon>
        <taxon>Chlorophyceae</taxon>
        <taxon>CS clade</taxon>
        <taxon>Chlamydomonadales</taxon>
        <taxon>Chlamydomonadaceae</taxon>
        <taxon>Chlamydomonas</taxon>
    </lineage>
</organism>
<dbReference type="Proteomes" id="UP000232323">
    <property type="component" value="Unassembled WGS sequence"/>
</dbReference>
<keyword evidence="2" id="KW-1185">Reference proteome</keyword>
<dbReference type="PANTHER" id="PTHR34123">
    <property type="entry name" value="OS04G0578200 PROTEIN"/>
    <property type="match status" value="1"/>
</dbReference>
<gene>
    <name evidence="1" type="ORF">CEUSTIGMA_g3024.t1</name>
</gene>
<dbReference type="PANTHER" id="PTHR34123:SF1">
    <property type="entry name" value="OS04G0578200 PROTEIN"/>
    <property type="match status" value="1"/>
</dbReference>
<name>A0A250WYK0_9CHLO</name>
<proteinExistence type="predicted"/>